<name>A0ACB7UHK9_DIOAL</name>
<proteinExistence type="predicted"/>
<comment type="caution">
    <text evidence="1">The sequence shown here is derived from an EMBL/GenBank/DDBJ whole genome shotgun (WGS) entry which is preliminary data.</text>
</comment>
<sequence>MLSLQERSLLFTSVPGQALGADHKQKCKQITSSNDVTLISGMHKRKSSGVSSISLVPSHGTCKVLPESKKILFPYDEFVKLFDWDKPGFPPCGLLNCGNSCFANVVLQCLACTRPLTAYLLEKDHSRGCIRKRDDWCFLCELQIHIQRASESLHPFSPLNILSRLPNIGGNLGCGRQEDAHEFMRFAIDTMQSICLDEFGGEKALNMSSQETTLIQHIFGGQLLSQVICTKCNMISNRYENMMDLTVEIQGDAEYLEECLDQFTAEEWLDGDNKYKCDGCNDYVKACKRLTVHQAPNVLTITLKRFQSGRFGKLNKRVAFPENLDLTPYMSGNRDGTDVYTLYAVVVHVDMLNASFFGHYICYTKGHCGRWYRIDDCKVMNVDVDEVLSQGAYMLLYRRKNVRPEPFAKPLEEPMKRNLTEVDPMLSSTCNGTDDVHELTDIGSQPSMPSHVITCHASLLGDAGFETVLPGKIDNGEAEELEGVAVNVQIKDNNQSVNKDITAISTDNLISRLSGLEVNTTKVDELESLDLHVSIEDHKQLVHEDTPNLQIDYSNLSWSGLENLEEKKDALHSKFIQSDSVSSVKVPFTSVQAMEFQEHCGITDAACHKKYNGSIDILEKSTSDSVFCSHNIFPEMAKTSSTCSSTSVPVQQLSFDSIPKRMQTEVGILLPNAEDAATEAKTLLSHVENGSSRKPKPMFANGFLDRVNKRNSKVPESGVKVGNSRTAVAHKVTDCSQRDSVINMAQQSTHDDRIGLPSLSAIDNGTISRLDLPCISKVSLTASHEKPLDKDKILIEDVVCNGHPGKADYIRQPELVSPCLNGDVNVGVAHPLDNIVRNQLEKSCEELADINLETEEKQSGQGFHVCDLSRKSFPENSSVTFAKSDLSITGSFLPIPLYKKPLSKDETRRKDSDEASFSCSSDYYGNGGSGLDASSHLNDLSAQFCFHEDLHEHKSQELVRETEIETKETGDAALAYGTWLMSKNYCNNA</sequence>
<evidence type="ECO:0000313" key="2">
    <source>
        <dbReference type="Proteomes" id="UP000827976"/>
    </source>
</evidence>
<evidence type="ECO:0000313" key="1">
    <source>
        <dbReference type="EMBL" id="KAH7659795.1"/>
    </source>
</evidence>
<reference evidence="2" key="1">
    <citation type="journal article" date="2022" name="Nat. Commun.">
        <title>Chromosome evolution and the genetic basis of agronomically important traits in greater yam.</title>
        <authorList>
            <person name="Bredeson J.V."/>
            <person name="Lyons J.B."/>
            <person name="Oniyinde I.O."/>
            <person name="Okereke N.R."/>
            <person name="Kolade O."/>
            <person name="Nnabue I."/>
            <person name="Nwadili C.O."/>
            <person name="Hribova E."/>
            <person name="Parker M."/>
            <person name="Nwogha J."/>
            <person name="Shu S."/>
            <person name="Carlson J."/>
            <person name="Kariba R."/>
            <person name="Muthemba S."/>
            <person name="Knop K."/>
            <person name="Barton G.J."/>
            <person name="Sherwood A.V."/>
            <person name="Lopez-Montes A."/>
            <person name="Asiedu R."/>
            <person name="Jamnadass R."/>
            <person name="Muchugi A."/>
            <person name="Goodstein D."/>
            <person name="Egesi C.N."/>
            <person name="Featherston J."/>
            <person name="Asfaw A."/>
            <person name="Simpson G.G."/>
            <person name="Dolezel J."/>
            <person name="Hendre P.S."/>
            <person name="Van Deynze A."/>
            <person name="Kumar P.L."/>
            <person name="Obidiegwu J.E."/>
            <person name="Bhattacharjee R."/>
            <person name="Rokhsar D.S."/>
        </authorList>
    </citation>
    <scope>NUCLEOTIDE SEQUENCE [LARGE SCALE GENOMIC DNA]</scope>
    <source>
        <strain evidence="2">cv. TDa95/00328</strain>
    </source>
</reference>
<accession>A0ACB7UHK9</accession>
<dbReference type="Proteomes" id="UP000827976">
    <property type="component" value="Chromosome 16"/>
</dbReference>
<protein>
    <submittedName>
        <fullName evidence="1">Ubiquitinyl hydrolase 1 protein</fullName>
        <ecNumber evidence="1">3.4.19.12</ecNumber>
    </submittedName>
</protein>
<gene>
    <name evidence="1" type="ORF">IHE45_16G054700</name>
</gene>
<dbReference type="EC" id="3.4.19.12" evidence="1"/>
<keyword evidence="1" id="KW-0378">Hydrolase</keyword>
<keyword evidence="2" id="KW-1185">Reference proteome</keyword>
<dbReference type="EMBL" id="CM037026">
    <property type="protein sequence ID" value="KAH7659795.1"/>
    <property type="molecule type" value="Genomic_DNA"/>
</dbReference>
<organism evidence="1 2">
    <name type="scientific">Dioscorea alata</name>
    <name type="common">Purple yam</name>
    <dbReference type="NCBI Taxonomy" id="55571"/>
    <lineage>
        <taxon>Eukaryota</taxon>
        <taxon>Viridiplantae</taxon>
        <taxon>Streptophyta</taxon>
        <taxon>Embryophyta</taxon>
        <taxon>Tracheophyta</taxon>
        <taxon>Spermatophyta</taxon>
        <taxon>Magnoliopsida</taxon>
        <taxon>Liliopsida</taxon>
        <taxon>Dioscoreales</taxon>
        <taxon>Dioscoreaceae</taxon>
        <taxon>Dioscorea</taxon>
    </lineage>
</organism>